<reference evidence="16 17" key="1">
    <citation type="submission" date="2024-05" db="EMBL/GenBank/DDBJ databases">
        <authorList>
            <person name="Wallberg A."/>
        </authorList>
    </citation>
    <scope>NUCLEOTIDE SEQUENCE [LARGE SCALE GENOMIC DNA]</scope>
</reference>
<dbReference type="EMBL" id="CAXKWB010012952">
    <property type="protein sequence ID" value="CAL4106072.1"/>
    <property type="molecule type" value="Genomic_DNA"/>
</dbReference>
<feature type="transmembrane region" description="Helical" evidence="15">
    <location>
        <begin position="294"/>
        <end position="316"/>
    </location>
</feature>
<comment type="caution">
    <text evidence="16">The sequence shown here is derived from an EMBL/GenBank/DDBJ whole genome shotgun (WGS) entry which is preliminary data.</text>
</comment>
<comment type="similarity">
    <text evidence="4 14">Belongs to the cytochrome P450 family.</text>
</comment>
<sequence>MDWTAWALLLAAWVLLSWLYNKWRHNYWARRGVPSAPATPLFGHMHKLMENVHFYNDEVYNKYGGSVFSGRYEMFIPVLVVGDPELIKHITIKDFDHFTDHRKLHFSSKDNTWRHMLFSAEGDHWKRIRNIMTPSFSSGKIKGMFNLVNDRADAVVKHLMKKSDTNYQFDPSTIFGGFSLDAIASCAFGFETNTIEDENPEFKNAVSKFFDMDIWVGLRYLIVSSLPLSVIKFFDLSSFKNDSPEMVYLQNIMKQSILLRKEGIPRGDFIDGLLDAQKKHPDIMQMDAILSQSMLFIFAGYHTTAVTSSFAAYYIAKHPHYQERLRQELHEKISEHGSFNYQAIMDCTLLDAVIEETQRMASIGAFMERECTKDYKLPNSDVTISKGTVISIPVWSLHHDPRYWPEPNTFKPERFFPENKNENTPFTFLPFGTGPRMCIASRFAQMELKILISKLLLSFSLELVPGKEELQITQFLDMLVPKDLMLAAKPLKK</sequence>
<keyword evidence="9 14" id="KW-0560">Oxidoreductase</keyword>
<dbReference type="FunFam" id="1.10.630.10:FF:000042">
    <property type="entry name" value="Cytochrome P450"/>
    <property type="match status" value="1"/>
</dbReference>
<evidence type="ECO:0000256" key="4">
    <source>
        <dbReference type="ARBA" id="ARBA00010617"/>
    </source>
</evidence>
<dbReference type="Gene3D" id="1.10.630.10">
    <property type="entry name" value="Cytochrome P450"/>
    <property type="match status" value="1"/>
</dbReference>
<dbReference type="GO" id="GO:0005506">
    <property type="term" value="F:iron ion binding"/>
    <property type="evidence" value="ECO:0007669"/>
    <property type="project" value="InterPro"/>
</dbReference>
<evidence type="ECO:0000256" key="1">
    <source>
        <dbReference type="ARBA" id="ARBA00001971"/>
    </source>
</evidence>
<evidence type="ECO:0000256" key="8">
    <source>
        <dbReference type="ARBA" id="ARBA00022848"/>
    </source>
</evidence>
<dbReference type="PRINTS" id="PR00463">
    <property type="entry name" value="EP450I"/>
</dbReference>
<feature type="binding site" description="axial binding residue" evidence="13">
    <location>
        <position position="438"/>
    </location>
    <ligand>
        <name>heme</name>
        <dbReference type="ChEBI" id="CHEBI:30413"/>
    </ligand>
    <ligandPart>
        <name>Fe</name>
        <dbReference type="ChEBI" id="CHEBI:18248"/>
    </ligandPart>
</feature>
<evidence type="ECO:0000256" key="7">
    <source>
        <dbReference type="ARBA" id="ARBA00022824"/>
    </source>
</evidence>
<keyword evidence="11 14" id="KW-0503">Monooxygenase</keyword>
<dbReference type="InterPro" id="IPR001128">
    <property type="entry name" value="Cyt_P450"/>
</dbReference>
<keyword evidence="6 13" id="KW-0479">Metal-binding</keyword>
<keyword evidence="17" id="KW-1185">Reference proteome</keyword>
<dbReference type="InterPro" id="IPR036396">
    <property type="entry name" value="Cyt_P450_sf"/>
</dbReference>
<keyword evidence="8" id="KW-0492">Microsome</keyword>
<dbReference type="AlphaFoldDB" id="A0AAV2QXB3"/>
<evidence type="ECO:0000256" key="14">
    <source>
        <dbReference type="RuleBase" id="RU000461"/>
    </source>
</evidence>
<evidence type="ECO:0000256" key="10">
    <source>
        <dbReference type="ARBA" id="ARBA00023004"/>
    </source>
</evidence>
<comment type="subcellular location">
    <subcellularLocation>
        <location evidence="3">Endoplasmic reticulum membrane</location>
        <topology evidence="3">Peripheral membrane protein</topology>
    </subcellularLocation>
    <subcellularLocation>
        <location evidence="2">Microsome membrane</location>
        <topology evidence="2">Peripheral membrane protein</topology>
    </subcellularLocation>
</comment>
<dbReference type="PRINTS" id="PR00385">
    <property type="entry name" value="P450"/>
</dbReference>
<keyword evidence="7" id="KW-0256">Endoplasmic reticulum</keyword>
<keyword evidence="5 13" id="KW-0349">Heme</keyword>
<evidence type="ECO:0000313" key="16">
    <source>
        <dbReference type="EMBL" id="CAL4106072.1"/>
    </source>
</evidence>
<evidence type="ECO:0000256" key="9">
    <source>
        <dbReference type="ARBA" id="ARBA00023002"/>
    </source>
</evidence>
<keyword evidence="10 13" id="KW-0408">Iron</keyword>
<evidence type="ECO:0000313" key="17">
    <source>
        <dbReference type="Proteomes" id="UP001497623"/>
    </source>
</evidence>
<dbReference type="PANTHER" id="PTHR24292:SF54">
    <property type="entry name" value="CYP9F3-RELATED"/>
    <property type="match status" value="1"/>
</dbReference>
<evidence type="ECO:0000256" key="6">
    <source>
        <dbReference type="ARBA" id="ARBA00022723"/>
    </source>
</evidence>
<gene>
    <name evidence="16" type="ORF">MNOR_LOCUS18249</name>
</gene>
<organism evidence="16 17">
    <name type="scientific">Meganyctiphanes norvegica</name>
    <name type="common">Northern krill</name>
    <name type="synonym">Thysanopoda norvegica</name>
    <dbReference type="NCBI Taxonomy" id="48144"/>
    <lineage>
        <taxon>Eukaryota</taxon>
        <taxon>Metazoa</taxon>
        <taxon>Ecdysozoa</taxon>
        <taxon>Arthropoda</taxon>
        <taxon>Crustacea</taxon>
        <taxon>Multicrustacea</taxon>
        <taxon>Malacostraca</taxon>
        <taxon>Eumalacostraca</taxon>
        <taxon>Eucarida</taxon>
        <taxon>Euphausiacea</taxon>
        <taxon>Euphausiidae</taxon>
        <taxon>Meganyctiphanes</taxon>
    </lineage>
</organism>
<dbReference type="PROSITE" id="PS00086">
    <property type="entry name" value="CYTOCHROME_P450"/>
    <property type="match status" value="1"/>
</dbReference>
<name>A0AAV2QXB3_MEGNR</name>
<evidence type="ECO:0000256" key="3">
    <source>
        <dbReference type="ARBA" id="ARBA00004406"/>
    </source>
</evidence>
<dbReference type="GO" id="GO:0016705">
    <property type="term" value="F:oxidoreductase activity, acting on paired donors, with incorporation or reduction of molecular oxygen"/>
    <property type="evidence" value="ECO:0007669"/>
    <property type="project" value="InterPro"/>
</dbReference>
<evidence type="ECO:0000256" key="13">
    <source>
        <dbReference type="PIRSR" id="PIRSR602401-1"/>
    </source>
</evidence>
<evidence type="ECO:0000256" key="5">
    <source>
        <dbReference type="ARBA" id="ARBA00022617"/>
    </source>
</evidence>
<comment type="cofactor">
    <cofactor evidence="1 13">
        <name>heme</name>
        <dbReference type="ChEBI" id="CHEBI:30413"/>
    </cofactor>
</comment>
<keyword evidence="15" id="KW-0812">Transmembrane</keyword>
<dbReference type="InterPro" id="IPR002401">
    <property type="entry name" value="Cyt_P450_E_grp-I"/>
</dbReference>
<dbReference type="Proteomes" id="UP001497623">
    <property type="component" value="Unassembled WGS sequence"/>
</dbReference>
<keyword evidence="12 15" id="KW-0472">Membrane</keyword>
<dbReference type="GO" id="GO:0005789">
    <property type="term" value="C:endoplasmic reticulum membrane"/>
    <property type="evidence" value="ECO:0007669"/>
    <property type="project" value="UniProtKB-SubCell"/>
</dbReference>
<accession>A0AAV2QXB3</accession>
<dbReference type="InterPro" id="IPR017972">
    <property type="entry name" value="Cyt_P450_CS"/>
</dbReference>
<protein>
    <recommendedName>
        <fullName evidence="18">Cytochrome P450</fullName>
    </recommendedName>
</protein>
<evidence type="ECO:0000256" key="2">
    <source>
        <dbReference type="ARBA" id="ARBA00004174"/>
    </source>
</evidence>
<dbReference type="SUPFAM" id="SSF48264">
    <property type="entry name" value="Cytochrome P450"/>
    <property type="match status" value="1"/>
</dbReference>
<dbReference type="GO" id="GO:0020037">
    <property type="term" value="F:heme binding"/>
    <property type="evidence" value="ECO:0007669"/>
    <property type="project" value="InterPro"/>
</dbReference>
<dbReference type="CDD" id="cd11056">
    <property type="entry name" value="CYP6-like"/>
    <property type="match status" value="1"/>
</dbReference>
<keyword evidence="15" id="KW-1133">Transmembrane helix</keyword>
<dbReference type="Pfam" id="PF00067">
    <property type="entry name" value="p450"/>
    <property type="match status" value="1"/>
</dbReference>
<dbReference type="PANTHER" id="PTHR24292">
    <property type="entry name" value="CYTOCHROME P450"/>
    <property type="match status" value="1"/>
</dbReference>
<dbReference type="GO" id="GO:0004497">
    <property type="term" value="F:monooxygenase activity"/>
    <property type="evidence" value="ECO:0007669"/>
    <property type="project" value="UniProtKB-KW"/>
</dbReference>
<evidence type="ECO:0008006" key="18">
    <source>
        <dbReference type="Google" id="ProtNLM"/>
    </source>
</evidence>
<evidence type="ECO:0000256" key="11">
    <source>
        <dbReference type="ARBA" id="ARBA00023033"/>
    </source>
</evidence>
<proteinExistence type="inferred from homology"/>
<evidence type="ECO:0000256" key="15">
    <source>
        <dbReference type="SAM" id="Phobius"/>
    </source>
</evidence>
<dbReference type="InterPro" id="IPR050476">
    <property type="entry name" value="Insect_CytP450_Detox"/>
</dbReference>
<evidence type="ECO:0000256" key="12">
    <source>
        <dbReference type="ARBA" id="ARBA00023136"/>
    </source>
</evidence>